<comment type="caution">
    <text evidence="4">The sequence shown here is derived from an EMBL/GenBank/DDBJ whole genome shotgun (WGS) entry which is preliminary data.</text>
</comment>
<dbReference type="InterPro" id="IPR039809">
    <property type="entry name" value="Chemokine_b/g/d"/>
</dbReference>
<dbReference type="InterPro" id="IPR001811">
    <property type="entry name" value="Chemokine_IL8-like_dom"/>
</dbReference>
<dbReference type="Gene3D" id="2.40.50.40">
    <property type="match status" value="1"/>
</dbReference>
<dbReference type="GO" id="GO:0005615">
    <property type="term" value="C:extracellular space"/>
    <property type="evidence" value="ECO:0007669"/>
    <property type="project" value="UniProtKB-KW"/>
</dbReference>
<dbReference type="OrthoDB" id="8934837at2759"/>
<dbReference type="EMBL" id="VHII01000003">
    <property type="protein sequence ID" value="KAF1393251.1"/>
    <property type="molecule type" value="Genomic_DNA"/>
</dbReference>
<dbReference type="Pfam" id="PF00048">
    <property type="entry name" value="IL8"/>
    <property type="match status" value="1"/>
</dbReference>
<keyword evidence="2" id="KW-0732">Signal</keyword>
<protein>
    <recommendedName>
        <fullName evidence="3">Chemokine interleukin-8-like domain-containing protein</fullName>
    </recommendedName>
</protein>
<dbReference type="InterPro" id="IPR036048">
    <property type="entry name" value="Interleukin_8-like_sf"/>
</dbReference>
<feature type="signal peptide" evidence="2">
    <location>
        <begin position="1"/>
        <end position="19"/>
    </location>
</feature>
<keyword evidence="1" id="KW-0202">Cytokine</keyword>
<organism evidence="4 5">
    <name type="scientific">Perca fluviatilis</name>
    <name type="common">European perch</name>
    <dbReference type="NCBI Taxonomy" id="8168"/>
    <lineage>
        <taxon>Eukaryota</taxon>
        <taxon>Metazoa</taxon>
        <taxon>Chordata</taxon>
        <taxon>Craniata</taxon>
        <taxon>Vertebrata</taxon>
        <taxon>Euteleostomi</taxon>
        <taxon>Actinopterygii</taxon>
        <taxon>Neopterygii</taxon>
        <taxon>Teleostei</taxon>
        <taxon>Neoteleostei</taxon>
        <taxon>Acanthomorphata</taxon>
        <taxon>Eupercaria</taxon>
        <taxon>Perciformes</taxon>
        <taxon>Percoidei</taxon>
        <taxon>Percidae</taxon>
        <taxon>Percinae</taxon>
        <taxon>Perca</taxon>
    </lineage>
</organism>
<dbReference type="GO" id="GO:0008009">
    <property type="term" value="F:chemokine activity"/>
    <property type="evidence" value="ECO:0007669"/>
    <property type="project" value="InterPro"/>
</dbReference>
<dbReference type="Proteomes" id="UP000465112">
    <property type="component" value="Chromosome 3"/>
</dbReference>
<evidence type="ECO:0000313" key="5">
    <source>
        <dbReference type="Proteomes" id="UP000465112"/>
    </source>
</evidence>
<gene>
    <name evidence="4" type="ORF">PFLUV_G00036590</name>
</gene>
<sequence length="103" mass="11504">MKSLVALVLLICFLHHTLSSVPAALSMLEEGCCSRYNQTRIPKHCVKHVAMTPSHCNPKAIVFTTLCKKLCIDPDLDWAKKMLDTFKNGVVTFKKCKKCPGKV</sequence>
<evidence type="ECO:0000313" key="4">
    <source>
        <dbReference type="EMBL" id="KAF1393251.1"/>
    </source>
</evidence>
<proteinExistence type="predicted"/>
<name>A0A6A5EV82_PERFL</name>
<dbReference type="SMART" id="SM00199">
    <property type="entry name" value="SCY"/>
    <property type="match status" value="1"/>
</dbReference>
<dbReference type="PANTHER" id="PTHR12015">
    <property type="entry name" value="SMALL INDUCIBLE CYTOKINE A"/>
    <property type="match status" value="1"/>
</dbReference>
<dbReference type="GO" id="GO:0006955">
    <property type="term" value="P:immune response"/>
    <property type="evidence" value="ECO:0007669"/>
    <property type="project" value="InterPro"/>
</dbReference>
<dbReference type="PANTHER" id="PTHR12015:SF198">
    <property type="entry name" value="PLATELET BASIC PROTEIN"/>
    <property type="match status" value="1"/>
</dbReference>
<keyword evidence="5" id="KW-1185">Reference proteome</keyword>
<accession>A0A6A5EV82</accession>
<evidence type="ECO:0000259" key="3">
    <source>
        <dbReference type="SMART" id="SM00199"/>
    </source>
</evidence>
<evidence type="ECO:0000256" key="1">
    <source>
        <dbReference type="ARBA" id="ARBA00022514"/>
    </source>
</evidence>
<reference evidence="4 5" key="1">
    <citation type="submission" date="2019-06" db="EMBL/GenBank/DDBJ databases">
        <title>A chromosome-scale genome assembly of the European perch, Perca fluviatilis.</title>
        <authorList>
            <person name="Roques C."/>
            <person name="Zahm M."/>
            <person name="Cabau C."/>
            <person name="Klopp C."/>
            <person name="Bouchez O."/>
            <person name="Donnadieu C."/>
            <person name="Kuhl H."/>
            <person name="Gislard M."/>
            <person name="Guendouz S."/>
            <person name="Journot L."/>
            <person name="Haffray P."/>
            <person name="Bestin A."/>
            <person name="Morvezen R."/>
            <person name="Feron R."/>
            <person name="Wen M."/>
            <person name="Jouanno E."/>
            <person name="Herpin A."/>
            <person name="Schartl M."/>
            <person name="Postlethwait J."/>
            <person name="Schaerlinger B."/>
            <person name="Chardard D."/>
            <person name="Lecocq T."/>
            <person name="Poncet C."/>
            <person name="Jaffrelo L."/>
            <person name="Lampietro C."/>
            <person name="Guiguen Y."/>
        </authorList>
    </citation>
    <scope>NUCLEOTIDE SEQUENCE [LARGE SCALE GENOMIC DNA]</scope>
    <source>
        <tissue evidence="4">Blood</tissue>
    </source>
</reference>
<evidence type="ECO:0000256" key="2">
    <source>
        <dbReference type="SAM" id="SignalP"/>
    </source>
</evidence>
<feature type="chain" id="PRO_5025390263" description="Chemokine interleukin-8-like domain-containing protein" evidence="2">
    <location>
        <begin position="20"/>
        <end position="103"/>
    </location>
</feature>
<dbReference type="SUPFAM" id="SSF54117">
    <property type="entry name" value="Interleukin 8-like chemokines"/>
    <property type="match status" value="1"/>
</dbReference>
<dbReference type="AlphaFoldDB" id="A0A6A5EV82"/>
<feature type="domain" description="Chemokine interleukin-8-like" evidence="3">
    <location>
        <begin position="29"/>
        <end position="86"/>
    </location>
</feature>